<organism evidence="1 2">
    <name type="scientific">Flavobacterium saccharophilum</name>
    <dbReference type="NCBI Taxonomy" id="29534"/>
    <lineage>
        <taxon>Bacteria</taxon>
        <taxon>Pseudomonadati</taxon>
        <taxon>Bacteroidota</taxon>
        <taxon>Flavobacteriia</taxon>
        <taxon>Flavobacteriales</taxon>
        <taxon>Flavobacteriaceae</taxon>
        <taxon>Flavobacterium</taxon>
    </lineage>
</organism>
<feature type="non-terminal residue" evidence="1">
    <location>
        <position position="1"/>
    </location>
</feature>
<dbReference type="STRING" id="29534.SAMN05444366_4591"/>
<feature type="non-terminal residue" evidence="1">
    <location>
        <position position="488"/>
    </location>
</feature>
<sequence length="488" mass="48560">ATYTYTITPSTGVTQTSGSVTAPAGSYTIKATANGCDSANTGFVINAQPSTPAVPTLSAVTQPTCATATGSFTIDNYDATYTYTITPSTGVTQTSGSVTAPAGSYTIKATLGSCSSSDSVAAVVNAQPSTPVTPTLSAVTQPTCATATGSFTIDNYDATYTYTITPSTGVTQTSGSVTAPAGSYTIKATANGCDSANTGFVINAQPSTPAVPTLSAVTQPTCATATGSFTIDNYDATYTYTITPSTGVTQISGAVTAPAGSYTIKATANGCDSANTGFVIDAQPLTPAVPTLSAVSQPTCTTATGSFTIDNYDATYTYTITPSTGVTQTSGSVKAPAGSYTIKATANGCDSANTGFIINAQPSTPAVPTLSAVSQPTCTTATGSFTIDNYDATYTYTITPSTGVTQTSGSVTAPAGSYTIKATLGSCSSSDSVAAVVNAQPSTPDVPTLSAVTQPTCATATGSFTIDNYDATYTYTITPSTGVTQTSG</sequence>
<name>A0A1M7MQ87_9FLAO</name>
<evidence type="ECO:0008006" key="3">
    <source>
        <dbReference type="Google" id="ProtNLM"/>
    </source>
</evidence>
<reference evidence="2" key="1">
    <citation type="submission" date="2016-11" db="EMBL/GenBank/DDBJ databases">
        <authorList>
            <person name="Varghese N."/>
            <person name="Submissions S."/>
        </authorList>
    </citation>
    <scope>NUCLEOTIDE SEQUENCE [LARGE SCALE GENOMIC DNA]</scope>
    <source>
        <strain evidence="2">DSM 1811</strain>
    </source>
</reference>
<evidence type="ECO:0000313" key="2">
    <source>
        <dbReference type="Proteomes" id="UP000184121"/>
    </source>
</evidence>
<proteinExistence type="predicted"/>
<dbReference type="AlphaFoldDB" id="A0A1M7MQ87"/>
<keyword evidence="2" id="KW-1185">Reference proteome</keyword>
<gene>
    <name evidence="1" type="ORF">SAMN05444366_4591</name>
</gene>
<dbReference type="EMBL" id="FRBY01000012">
    <property type="protein sequence ID" value="SHM92683.1"/>
    <property type="molecule type" value="Genomic_DNA"/>
</dbReference>
<evidence type="ECO:0000313" key="1">
    <source>
        <dbReference type="EMBL" id="SHM92683.1"/>
    </source>
</evidence>
<protein>
    <recommendedName>
        <fullName evidence="3">SprB repeat-containing protein</fullName>
    </recommendedName>
</protein>
<dbReference type="Proteomes" id="UP000184121">
    <property type="component" value="Unassembled WGS sequence"/>
</dbReference>
<accession>A0A1M7MQ87</accession>